<accession>A0A6N2S1A3</accession>
<gene>
    <name evidence="1" type="ORF">AOLFYP35_00626</name>
</gene>
<evidence type="ECO:0000313" key="1">
    <source>
        <dbReference type="EMBL" id="VYS86846.1"/>
    </source>
</evidence>
<organism evidence="1">
    <name type="scientific">Schaalia odontolytica</name>
    <dbReference type="NCBI Taxonomy" id="1660"/>
    <lineage>
        <taxon>Bacteria</taxon>
        <taxon>Bacillati</taxon>
        <taxon>Actinomycetota</taxon>
        <taxon>Actinomycetes</taxon>
        <taxon>Actinomycetales</taxon>
        <taxon>Actinomycetaceae</taxon>
        <taxon>Schaalia</taxon>
    </lineage>
</organism>
<protein>
    <submittedName>
        <fullName evidence="1">Uncharacterized protein</fullName>
    </submittedName>
</protein>
<dbReference type="AlphaFoldDB" id="A0A6N2S1A3"/>
<name>A0A6N2S1A3_9ACTO</name>
<reference evidence="1" key="1">
    <citation type="submission" date="2019-11" db="EMBL/GenBank/DDBJ databases">
        <authorList>
            <person name="Feng L."/>
        </authorList>
    </citation>
    <scope>NUCLEOTIDE SEQUENCE</scope>
    <source>
        <strain evidence="1">AodontolyticusLFYP35</strain>
    </source>
</reference>
<proteinExistence type="predicted"/>
<sequence length="33" mass="4046">MTMRKRTDERYHMSIHPITFAEGRIDVCFHPIR</sequence>
<dbReference type="EMBL" id="CACRSM010000002">
    <property type="protein sequence ID" value="VYS86846.1"/>
    <property type="molecule type" value="Genomic_DNA"/>
</dbReference>